<dbReference type="InterPro" id="IPR015797">
    <property type="entry name" value="NUDIX_hydrolase-like_dom_sf"/>
</dbReference>
<dbReference type="EMBL" id="QRDW01000004">
    <property type="protein sequence ID" value="RED50901.1"/>
    <property type="molecule type" value="Genomic_DNA"/>
</dbReference>
<organism evidence="2 3">
    <name type="scientific">Aestuariispira insulae</name>
    <dbReference type="NCBI Taxonomy" id="1461337"/>
    <lineage>
        <taxon>Bacteria</taxon>
        <taxon>Pseudomonadati</taxon>
        <taxon>Pseudomonadota</taxon>
        <taxon>Alphaproteobacteria</taxon>
        <taxon>Rhodospirillales</taxon>
        <taxon>Kiloniellaceae</taxon>
        <taxon>Aestuariispira</taxon>
    </lineage>
</organism>
<evidence type="ECO:0000313" key="2">
    <source>
        <dbReference type="EMBL" id="RED50901.1"/>
    </source>
</evidence>
<dbReference type="PROSITE" id="PS51462">
    <property type="entry name" value="NUDIX"/>
    <property type="match status" value="1"/>
</dbReference>
<dbReference type="Gene3D" id="3.90.79.10">
    <property type="entry name" value="Nucleoside Triphosphate Pyrophosphohydrolase"/>
    <property type="match status" value="2"/>
</dbReference>
<sequence>MLLRDNRSTGHPEFLMGRRLQTLRFMPGFLVFPGGRVEDNEDPKLPILTALRECHEETGWHLSNCSEELPRYKEIARAITPKESPIRFDTRFYMMDPATFTSNGNVDGELEAIGWYDPHAENTRQWLADITAAVMQQALHHHRLSTALVDTGPVPLFTYGTEGLEISWTDSRTTS</sequence>
<comment type="caution">
    <text evidence="2">The sequence shown here is derived from an EMBL/GenBank/DDBJ whole genome shotgun (WGS) entry which is preliminary data.</text>
</comment>
<proteinExistence type="predicted"/>
<protein>
    <submittedName>
        <fullName evidence="2">NUDIX domain-containing protein</fullName>
    </submittedName>
</protein>
<keyword evidence="3" id="KW-1185">Reference proteome</keyword>
<feature type="domain" description="Nudix hydrolase" evidence="1">
    <location>
        <begin position="1"/>
        <end position="140"/>
    </location>
</feature>
<reference evidence="2 3" key="1">
    <citation type="submission" date="2018-07" db="EMBL/GenBank/DDBJ databases">
        <title>Genomic Encyclopedia of Type Strains, Phase III (KMG-III): the genomes of soil and plant-associated and newly described type strains.</title>
        <authorList>
            <person name="Whitman W."/>
        </authorList>
    </citation>
    <scope>NUCLEOTIDE SEQUENCE [LARGE SCALE GENOMIC DNA]</scope>
    <source>
        <strain evidence="2 3">CECT 8488</strain>
    </source>
</reference>
<dbReference type="Pfam" id="PF00293">
    <property type="entry name" value="NUDIX"/>
    <property type="match status" value="1"/>
</dbReference>
<name>A0A3D9HNM9_9PROT</name>
<dbReference type="GO" id="GO:0003824">
    <property type="term" value="F:catalytic activity"/>
    <property type="evidence" value="ECO:0007669"/>
    <property type="project" value="UniProtKB-ARBA"/>
</dbReference>
<evidence type="ECO:0000259" key="1">
    <source>
        <dbReference type="PROSITE" id="PS51462"/>
    </source>
</evidence>
<dbReference type="Proteomes" id="UP000256845">
    <property type="component" value="Unassembled WGS sequence"/>
</dbReference>
<accession>A0A3D9HNM9</accession>
<gene>
    <name evidence="2" type="ORF">DFP90_104173</name>
</gene>
<evidence type="ECO:0000313" key="3">
    <source>
        <dbReference type="Proteomes" id="UP000256845"/>
    </source>
</evidence>
<dbReference type="AlphaFoldDB" id="A0A3D9HNM9"/>
<dbReference type="InterPro" id="IPR000086">
    <property type="entry name" value="NUDIX_hydrolase_dom"/>
</dbReference>
<dbReference type="SUPFAM" id="SSF55811">
    <property type="entry name" value="Nudix"/>
    <property type="match status" value="1"/>
</dbReference>